<dbReference type="PANTHER" id="PTHR46056">
    <property type="entry name" value="LONG-CHAIN-ALCOHOL OXIDASE"/>
    <property type="match status" value="1"/>
</dbReference>
<protein>
    <submittedName>
        <fullName evidence="7">Choline dehydrogenase-like flavoprotein</fullName>
    </submittedName>
</protein>
<dbReference type="RefSeq" id="WP_307427553.1">
    <property type="nucleotide sequence ID" value="NZ_JAUSVK010000001.1"/>
</dbReference>
<evidence type="ECO:0000256" key="3">
    <source>
        <dbReference type="ARBA" id="ARBA00022827"/>
    </source>
</evidence>
<dbReference type="SUPFAM" id="SSF54373">
    <property type="entry name" value="FAD-linked reductases, C-terminal domain"/>
    <property type="match status" value="1"/>
</dbReference>
<dbReference type="InterPro" id="IPR000172">
    <property type="entry name" value="GMC_OxRdtase_N"/>
</dbReference>
<dbReference type="Pfam" id="PF05199">
    <property type="entry name" value="GMC_oxred_C"/>
    <property type="match status" value="1"/>
</dbReference>
<evidence type="ECO:0000259" key="5">
    <source>
        <dbReference type="Pfam" id="PF00732"/>
    </source>
</evidence>
<organism evidence="7 8">
    <name type="scientific">Labrys monachus</name>
    <dbReference type="NCBI Taxonomy" id="217067"/>
    <lineage>
        <taxon>Bacteria</taxon>
        <taxon>Pseudomonadati</taxon>
        <taxon>Pseudomonadota</taxon>
        <taxon>Alphaproteobacteria</taxon>
        <taxon>Hyphomicrobiales</taxon>
        <taxon>Xanthobacteraceae</taxon>
        <taxon>Labrys</taxon>
    </lineage>
</organism>
<dbReference type="InterPro" id="IPR007867">
    <property type="entry name" value="GMC_OxRtase_C"/>
</dbReference>
<proteinExistence type="inferred from homology"/>
<keyword evidence="2" id="KW-0285">Flavoprotein</keyword>
<evidence type="ECO:0000313" key="8">
    <source>
        <dbReference type="Proteomes" id="UP001237448"/>
    </source>
</evidence>
<dbReference type="EMBL" id="JAUSVK010000001">
    <property type="protein sequence ID" value="MDQ0392911.1"/>
    <property type="molecule type" value="Genomic_DNA"/>
</dbReference>
<accession>A0ABU0FEN7</accession>
<dbReference type="Pfam" id="PF00732">
    <property type="entry name" value="GMC_oxred_N"/>
    <property type="match status" value="1"/>
</dbReference>
<dbReference type="Proteomes" id="UP001237448">
    <property type="component" value="Unassembled WGS sequence"/>
</dbReference>
<evidence type="ECO:0000256" key="4">
    <source>
        <dbReference type="ARBA" id="ARBA00023002"/>
    </source>
</evidence>
<comment type="similarity">
    <text evidence="1">Belongs to the GMC oxidoreductase family.</text>
</comment>
<dbReference type="SUPFAM" id="SSF51905">
    <property type="entry name" value="FAD/NAD(P)-binding domain"/>
    <property type="match status" value="1"/>
</dbReference>
<dbReference type="Gene3D" id="3.50.50.60">
    <property type="entry name" value="FAD/NAD(P)-binding domain"/>
    <property type="match status" value="2"/>
</dbReference>
<keyword evidence="4" id="KW-0560">Oxidoreductase</keyword>
<evidence type="ECO:0000259" key="6">
    <source>
        <dbReference type="Pfam" id="PF05199"/>
    </source>
</evidence>
<evidence type="ECO:0000313" key="7">
    <source>
        <dbReference type="EMBL" id="MDQ0392911.1"/>
    </source>
</evidence>
<dbReference type="PANTHER" id="PTHR46056:SF12">
    <property type="entry name" value="LONG-CHAIN-ALCOHOL OXIDASE"/>
    <property type="match status" value="1"/>
</dbReference>
<evidence type="ECO:0000256" key="2">
    <source>
        <dbReference type="ARBA" id="ARBA00022630"/>
    </source>
</evidence>
<keyword evidence="3" id="KW-0274">FAD</keyword>
<name>A0ABU0FEN7_9HYPH</name>
<dbReference type="InterPro" id="IPR036188">
    <property type="entry name" value="FAD/NAD-bd_sf"/>
</dbReference>
<keyword evidence="8" id="KW-1185">Reference proteome</keyword>
<feature type="domain" description="Glucose-methanol-choline oxidoreductase N-terminal" evidence="5">
    <location>
        <begin position="8"/>
        <end position="302"/>
    </location>
</feature>
<evidence type="ECO:0000256" key="1">
    <source>
        <dbReference type="ARBA" id="ARBA00010790"/>
    </source>
</evidence>
<gene>
    <name evidence="7" type="ORF">J3R73_002703</name>
</gene>
<reference evidence="7 8" key="1">
    <citation type="submission" date="2023-07" db="EMBL/GenBank/DDBJ databases">
        <title>Genomic Encyclopedia of Type Strains, Phase IV (KMG-IV): sequencing the most valuable type-strain genomes for metagenomic binning, comparative biology and taxonomic classification.</title>
        <authorList>
            <person name="Goeker M."/>
        </authorList>
    </citation>
    <scope>NUCLEOTIDE SEQUENCE [LARGE SCALE GENOMIC DNA]</scope>
    <source>
        <strain evidence="7 8">DSM 5896</strain>
    </source>
</reference>
<sequence length="541" mass="59513">MTKNEPCDVLIIGAGATGSLSATVLARAGLDVVCLEQGDWVEAGDHPHYSADWTWQRRTNWNSDVNKRHHPDDYPVVTDSSQVLMWNGVGGSTNVYGAIWPRYRPSDFRKFDEHGLQPNWPISYEDVAPFYEAADRMIGVSGLAGDAAMPPRDKPPTRPLPFTKAAGRLAQAFDQLDWHWWPAEAGVISENYDGRPACNGCGVCNGCPRGSMSKYSLSIWPKALAAGAKLRTHARVLRIEKGLDGRATGALFIDRNTGITEFQPARLVIVAANGVGTPRLLLASDNLANQSDQVGRNLLHHTLVSSEMWVEEPIESHMGYVASLISREFAETDTSRGFVNGFNFNCLTSTSSAGEVAAGWITDTKAPWGRDHHRWFERHFGRCIGIHAIGDDLPNPDNRVSIDPSVCDKDGVPVATLHYQPGENDRRMMNYMLDRLVDIAKAAGAFEYALQDYRDKDGVYRTPAWHMIGTCRMGEDPETSVVNKWNQSWDVPNLFIVDGSVLATGGVVNPTPTISALALRAATYIRDNFRELSGTTRSAAA</sequence>
<feature type="domain" description="Glucose-methanol-choline oxidoreductase C-terminal" evidence="6">
    <location>
        <begin position="394"/>
        <end position="518"/>
    </location>
</feature>
<comment type="caution">
    <text evidence="7">The sequence shown here is derived from an EMBL/GenBank/DDBJ whole genome shotgun (WGS) entry which is preliminary data.</text>
</comment>